<gene>
    <name evidence="2" type="ORF">QQ008_19640</name>
</gene>
<dbReference type="PANTHER" id="PTHR21064">
    <property type="entry name" value="AMINOGLYCOSIDE PHOSPHOTRANSFERASE DOMAIN-CONTAINING PROTEIN-RELATED"/>
    <property type="match status" value="1"/>
</dbReference>
<dbReference type="SUPFAM" id="SSF56112">
    <property type="entry name" value="Protein kinase-like (PK-like)"/>
    <property type="match status" value="1"/>
</dbReference>
<feature type="domain" description="Aminoglycoside phosphotransferase" evidence="1">
    <location>
        <begin position="22"/>
        <end position="254"/>
    </location>
</feature>
<proteinExistence type="predicted"/>
<evidence type="ECO:0000313" key="3">
    <source>
        <dbReference type="Proteomes" id="UP001172082"/>
    </source>
</evidence>
<dbReference type="Proteomes" id="UP001172082">
    <property type="component" value="Unassembled WGS sequence"/>
</dbReference>
<dbReference type="EMBL" id="JAUJEA010000008">
    <property type="protein sequence ID" value="MDN5203611.1"/>
    <property type="molecule type" value="Genomic_DNA"/>
</dbReference>
<reference evidence="2" key="1">
    <citation type="submission" date="2023-06" db="EMBL/GenBank/DDBJ databases">
        <title>Genomic of Parafulvivirga corallium.</title>
        <authorList>
            <person name="Wang G."/>
        </authorList>
    </citation>
    <scope>NUCLEOTIDE SEQUENCE</scope>
    <source>
        <strain evidence="2">BMA10</strain>
    </source>
</reference>
<name>A0ABT8KS82_9BACT</name>
<dbReference type="RefSeq" id="WP_346753634.1">
    <property type="nucleotide sequence ID" value="NZ_JAUJEA010000008.1"/>
</dbReference>
<dbReference type="InterPro" id="IPR050249">
    <property type="entry name" value="Pseudomonas-type_ThrB"/>
</dbReference>
<keyword evidence="3" id="KW-1185">Reference proteome</keyword>
<organism evidence="2 3">
    <name type="scientific">Splendidivirga corallicola</name>
    <dbReference type="NCBI Taxonomy" id="3051826"/>
    <lineage>
        <taxon>Bacteria</taxon>
        <taxon>Pseudomonadati</taxon>
        <taxon>Bacteroidota</taxon>
        <taxon>Cytophagia</taxon>
        <taxon>Cytophagales</taxon>
        <taxon>Splendidivirgaceae</taxon>
        <taxon>Splendidivirga</taxon>
    </lineage>
</organism>
<dbReference type="GO" id="GO:0016740">
    <property type="term" value="F:transferase activity"/>
    <property type="evidence" value="ECO:0007669"/>
    <property type="project" value="UniProtKB-KW"/>
</dbReference>
<protein>
    <submittedName>
        <fullName evidence="2">Aminoglycoside phosphotransferase family protein</fullName>
        <ecNumber evidence="2">2.7.1.-</ecNumber>
    </submittedName>
</protein>
<sequence>MMLTQTFSFIKLFDISGNLKEVNTFGSGHINDTYLACYDQKGKERKYIIQRINHQVFKSPEKIMRNIGMVSEHVAHKDILFLNPIKNRDTGDYLVIDEKGNYWRAFPYIDKSVAPEKVENEEQAFQAASAFGRFLRMIDDIDVSQFEETIPDFHNAQSRFQKLTTAIENDSFDRAKSCQPEIEFALKYKPLTEKITKLLVNGSIPVRVTHNDTKISNALLDSETNKAICVIDLDTIMPGTSLYDYGDMIRTFTSPCFEDETDLNKVYMRFEIFKALTAGFLSELKDVLIEKEKENLVYGGKLITYLIGIKLLTDHLEGDNYHKISYQGQNLDRARNQFKLLRSIEEQEDAMQEFIKGLG</sequence>
<dbReference type="EC" id="2.7.1.-" evidence="2"/>
<dbReference type="InterPro" id="IPR002575">
    <property type="entry name" value="Aminoglycoside_PTrfase"/>
</dbReference>
<dbReference type="Pfam" id="PF01636">
    <property type="entry name" value="APH"/>
    <property type="match status" value="1"/>
</dbReference>
<evidence type="ECO:0000259" key="1">
    <source>
        <dbReference type="Pfam" id="PF01636"/>
    </source>
</evidence>
<dbReference type="PANTHER" id="PTHR21064:SF5">
    <property type="entry name" value="SLR1880 PROTEIN"/>
    <property type="match status" value="1"/>
</dbReference>
<dbReference type="InterPro" id="IPR011009">
    <property type="entry name" value="Kinase-like_dom_sf"/>
</dbReference>
<accession>A0ABT8KS82</accession>
<dbReference type="Gene3D" id="3.90.1200.10">
    <property type="match status" value="1"/>
</dbReference>
<comment type="caution">
    <text evidence="2">The sequence shown here is derived from an EMBL/GenBank/DDBJ whole genome shotgun (WGS) entry which is preliminary data.</text>
</comment>
<evidence type="ECO:0000313" key="2">
    <source>
        <dbReference type="EMBL" id="MDN5203611.1"/>
    </source>
</evidence>
<keyword evidence="2" id="KW-0808">Transferase</keyword>